<reference evidence="1" key="1">
    <citation type="journal article" date="2022" name="Int. J. Mol. Sci.">
        <title>Draft Genome of Tanacetum Coccineum: Genomic Comparison of Closely Related Tanacetum-Family Plants.</title>
        <authorList>
            <person name="Yamashiro T."/>
            <person name="Shiraishi A."/>
            <person name="Nakayama K."/>
            <person name="Satake H."/>
        </authorList>
    </citation>
    <scope>NUCLEOTIDE SEQUENCE</scope>
</reference>
<organism evidence="1 2">
    <name type="scientific">Tanacetum coccineum</name>
    <dbReference type="NCBI Taxonomy" id="301880"/>
    <lineage>
        <taxon>Eukaryota</taxon>
        <taxon>Viridiplantae</taxon>
        <taxon>Streptophyta</taxon>
        <taxon>Embryophyta</taxon>
        <taxon>Tracheophyta</taxon>
        <taxon>Spermatophyta</taxon>
        <taxon>Magnoliopsida</taxon>
        <taxon>eudicotyledons</taxon>
        <taxon>Gunneridae</taxon>
        <taxon>Pentapetalae</taxon>
        <taxon>asterids</taxon>
        <taxon>campanulids</taxon>
        <taxon>Asterales</taxon>
        <taxon>Asteraceae</taxon>
        <taxon>Asteroideae</taxon>
        <taxon>Anthemideae</taxon>
        <taxon>Anthemidinae</taxon>
        <taxon>Tanacetum</taxon>
    </lineage>
</organism>
<protein>
    <submittedName>
        <fullName evidence="1">Uncharacterized protein</fullName>
    </submittedName>
</protein>
<accession>A0ABQ5GGN1</accession>
<name>A0ABQ5GGN1_9ASTR</name>
<proteinExistence type="predicted"/>
<gene>
    <name evidence="1" type="ORF">Tco_1041390</name>
</gene>
<sequence length="164" mass="18544">MARLVRLEKLCVAANSRLVVDAMLVYFQRDTTCEMQYATNVTKLWQELADRVSEMDLFIVEAYGIGEADCRNAYSGDRKELICYVDADAVKLLWSGSGQVVFCVLGLDLVACLCCVWDEDDRGHTEKILECLRKKAYNETDVDVTENVELARGEVTIIRNDADE</sequence>
<dbReference type="Proteomes" id="UP001151760">
    <property type="component" value="Unassembled WGS sequence"/>
</dbReference>
<comment type="caution">
    <text evidence="1">The sequence shown here is derived from an EMBL/GenBank/DDBJ whole genome shotgun (WGS) entry which is preliminary data.</text>
</comment>
<reference evidence="1" key="2">
    <citation type="submission" date="2022-01" db="EMBL/GenBank/DDBJ databases">
        <authorList>
            <person name="Yamashiro T."/>
            <person name="Shiraishi A."/>
            <person name="Satake H."/>
            <person name="Nakayama K."/>
        </authorList>
    </citation>
    <scope>NUCLEOTIDE SEQUENCE</scope>
</reference>
<dbReference type="EMBL" id="BQNB010018460">
    <property type="protein sequence ID" value="GJT74665.1"/>
    <property type="molecule type" value="Genomic_DNA"/>
</dbReference>
<evidence type="ECO:0000313" key="1">
    <source>
        <dbReference type="EMBL" id="GJT74665.1"/>
    </source>
</evidence>
<evidence type="ECO:0000313" key="2">
    <source>
        <dbReference type="Proteomes" id="UP001151760"/>
    </source>
</evidence>
<keyword evidence="2" id="KW-1185">Reference proteome</keyword>